<feature type="domain" description="RecC C-terminal" evidence="12">
    <location>
        <begin position="792"/>
        <end position="1017"/>
    </location>
</feature>
<dbReference type="GO" id="GO:0000724">
    <property type="term" value="P:double-strand break repair via homologous recombination"/>
    <property type="evidence" value="ECO:0007669"/>
    <property type="project" value="UniProtKB-UniRule"/>
</dbReference>
<keyword evidence="4 10" id="KW-0378">Hydrolase</keyword>
<dbReference type="GO" id="GO:0005524">
    <property type="term" value="F:ATP binding"/>
    <property type="evidence" value="ECO:0007669"/>
    <property type="project" value="UniProtKB-UniRule"/>
</dbReference>
<dbReference type="RefSeq" id="WP_065159421.1">
    <property type="nucleotide sequence ID" value="NZ_LZLQ01000096.1"/>
</dbReference>
<dbReference type="SUPFAM" id="SSF52540">
    <property type="entry name" value="P-loop containing nucleoside triphosphate hydrolases"/>
    <property type="match status" value="2"/>
</dbReference>
<evidence type="ECO:0000313" key="13">
    <source>
        <dbReference type="EMBL" id="OBK14525.1"/>
    </source>
</evidence>
<dbReference type="InterPro" id="IPR041500">
    <property type="entry name" value="RecC_C"/>
</dbReference>
<evidence type="ECO:0000256" key="5">
    <source>
        <dbReference type="ARBA" id="ARBA00022806"/>
    </source>
</evidence>
<dbReference type="Proteomes" id="UP000093629">
    <property type="component" value="Unassembled WGS sequence"/>
</dbReference>
<keyword evidence="8 10" id="KW-0238">DNA-binding</keyword>
<comment type="subunit">
    <text evidence="10">Heterotrimer of RecB, RecC and RecD. All subunits contribute to DNA-binding.</text>
</comment>
<evidence type="ECO:0000313" key="14">
    <source>
        <dbReference type="Proteomes" id="UP000093629"/>
    </source>
</evidence>
<evidence type="ECO:0000256" key="9">
    <source>
        <dbReference type="ARBA" id="ARBA00023204"/>
    </source>
</evidence>
<evidence type="ECO:0000256" key="8">
    <source>
        <dbReference type="ARBA" id="ARBA00023125"/>
    </source>
</evidence>
<dbReference type="InterPro" id="IPR011335">
    <property type="entry name" value="Restrct_endonuc-II-like"/>
</dbReference>
<dbReference type="Gene3D" id="1.10.10.160">
    <property type="match status" value="1"/>
</dbReference>
<keyword evidence="3 10" id="KW-0227">DNA damage</keyword>
<proteinExistence type="inferred from homology"/>
<feature type="region of interest" description="Disordered" evidence="11">
    <location>
        <begin position="1024"/>
        <end position="1043"/>
    </location>
</feature>
<keyword evidence="7 10" id="KW-0067">ATP-binding</keyword>
<keyword evidence="9 10" id="KW-0234">DNA repair</keyword>
<accession>A0A1A3MZK5</accession>
<keyword evidence="5 10" id="KW-0347">Helicase</keyword>
<comment type="function">
    <text evidence="10">A helicase/nuclease that prepares dsDNA breaks (DSB) for recombinational DNA repair. Binds to DSBs and unwinds DNA via a highly rapid and processive ATP-dependent bidirectional helicase activity. Unwinds dsDNA until it encounters a Chi (crossover hotspot instigator) sequence from the 3' direction. Cuts ssDNA a few nucleotides 3' to the Chi site. The properties and activities of the enzyme are changed at Chi. The Chi-altered holoenzyme produces a long 3'-ssDNA overhang and facilitates RecA-binding to the ssDNA for homologous DNA recombination and repair. Holoenzyme degrades any linearized DNA that is unable to undergo homologous recombination. In the holoenzyme this subunit recognizes the wild-type Chi sequence, and when added to isolated RecB increases its ATP-dependent helicase processivity.</text>
</comment>
<evidence type="ECO:0000256" key="7">
    <source>
        <dbReference type="ARBA" id="ARBA00022840"/>
    </source>
</evidence>
<keyword evidence="6 10" id="KW-0269">Exonuclease</keyword>
<dbReference type="AlphaFoldDB" id="A0A1A3MZK5"/>
<dbReference type="InterPro" id="IPR013986">
    <property type="entry name" value="DExx_box_DNA_helicase_dom_sf"/>
</dbReference>
<name>A0A1A3MZK5_MYCAS</name>
<dbReference type="SUPFAM" id="SSF52980">
    <property type="entry name" value="Restriction endonuclease-like"/>
    <property type="match status" value="1"/>
</dbReference>
<dbReference type="GO" id="GO:0003677">
    <property type="term" value="F:DNA binding"/>
    <property type="evidence" value="ECO:0007669"/>
    <property type="project" value="UniProtKB-UniRule"/>
</dbReference>
<evidence type="ECO:0000259" key="12">
    <source>
        <dbReference type="Pfam" id="PF17946"/>
    </source>
</evidence>
<evidence type="ECO:0000256" key="1">
    <source>
        <dbReference type="ARBA" id="ARBA00022722"/>
    </source>
</evidence>
<dbReference type="EMBL" id="LZLQ01000096">
    <property type="protein sequence ID" value="OBK14525.1"/>
    <property type="molecule type" value="Genomic_DNA"/>
</dbReference>
<organism evidence="13 14">
    <name type="scientific">Mycobacterium asiaticum</name>
    <dbReference type="NCBI Taxonomy" id="1790"/>
    <lineage>
        <taxon>Bacteria</taxon>
        <taxon>Bacillati</taxon>
        <taxon>Actinomycetota</taxon>
        <taxon>Actinomycetes</taxon>
        <taxon>Mycobacteriales</taxon>
        <taxon>Mycobacteriaceae</taxon>
        <taxon>Mycobacterium</taxon>
    </lineage>
</organism>
<dbReference type="Gene3D" id="3.40.50.300">
    <property type="entry name" value="P-loop containing nucleotide triphosphate hydrolases"/>
    <property type="match status" value="2"/>
</dbReference>
<dbReference type="HAMAP" id="MF_01486">
    <property type="entry name" value="RecC"/>
    <property type="match status" value="1"/>
</dbReference>
<keyword evidence="1 10" id="KW-0540">Nuclease</keyword>
<dbReference type="PIRSF" id="PIRSF000980">
    <property type="entry name" value="RecC"/>
    <property type="match status" value="1"/>
</dbReference>
<dbReference type="PANTHER" id="PTHR30591">
    <property type="entry name" value="RECBCD ENZYME SUBUNIT RECC"/>
    <property type="match status" value="1"/>
</dbReference>
<evidence type="ECO:0000256" key="11">
    <source>
        <dbReference type="SAM" id="MobiDB-lite"/>
    </source>
</evidence>
<dbReference type="GO" id="GO:0009338">
    <property type="term" value="C:exodeoxyribonuclease V complex"/>
    <property type="evidence" value="ECO:0007669"/>
    <property type="project" value="InterPro"/>
</dbReference>
<sequence>MALHLHRAERTDLLADGLGALLANPLPDPFAQELVLVPARGVERWLSQRLSHRLGSAPGRSDGVCGGVSFRSPASLIAEITGTVDDDPWSPDAITWPLLEVIDCALHEPWCASLARHLGHFDEGPEAELRRGRRYAVARRLAGLFASYARQRPGLLVDWLDDNVGDLDSDLAWQPHLWRALVALVGADPPHVRHEKTVARLRAGPTDLPSRLSLFGHTRLACTDVQLLDALAVHHELHLWLPHPSDALWQSLAPIHGAVPRREDTSHRQVGNPLLATLGRDLRELQRSLPADSATDEALPEARRPATLLGWLQSDLAANSVRRAGRTLAADDRSIQVHSCHGPARQIDVLREVLLGLLADDPTLEPRDILVMCPDIETYAPLIVADFGLGDVVNGAHPAHRLRVRLADRSLLQTNSLLGVAAQLLALAGGRVTASEVLNLAQAAPVRARFGFSDDDLEGITRWVRQSNIRWGFDQEHRKPFGVDFVHNTWRFGIDRILAGVAMSDASHAWIDSTLPLDDVGSNRVELAGKLAEFVDRLARVADSLTGTRPLHEWLSGLTDGIGLLTRLDDDDTWQTDQLRREFADVLRTAGPRGGTLLRLPDVRALLRRHLAGRPTRANFRTGTLTVCTMVPMRSVPHRVVCLVGLDDGVFPRLGVVDGDDVLARCPLTGERDIRSEDRQLLLDAVGAATEHLVITYTGANEYSGQRRPPAVPLAELLDALDMTTEQEVRSRIVVQHPLQPFDFRNVEPGRLVPGVPFSFDRTVLRAALAAAGERAERPKFIDEPLAPPPPDDVVLADMVAFFRDPVKGFFRALEYTLPWDVDGVQDAMPVDIDQLEEWSVGDRMLSDMLGGMAPDEARQAEWRRGTLPPGQLGWRKVTEIRNQAELLARAALAHRRADAAVYDVDIDLGTRHLTGTVSPMFGDRLVSVTYSKLDGKHLLECWIPLLALIAHAPDRDWSAVCIGRPKRGTTPREEGLGRPREDAVELLRDLVAIYDAGRREPIPLPIKTSYAWAVARHGGDDPEREASFRWNSGRFPGENQAPASARAWGWNARLSELMQPVRPGEEHPGEDNRLGAFAARLWLPMLRAERRPG</sequence>
<comment type="miscellaneous">
    <text evidence="10">In the RecBCD complex, RecB has a slow 3'-5' helicase, an exonuclease activity and loads RecA onto ssDNA, RecD has a fast 5'-3' helicase activity, while RecC stimulates the ATPase and processivity of the RecB helicase and contributes to recognition of the Chi site.</text>
</comment>
<comment type="similarity">
    <text evidence="10">Belongs to the RecC family.</text>
</comment>
<evidence type="ECO:0000256" key="4">
    <source>
        <dbReference type="ARBA" id="ARBA00022801"/>
    </source>
</evidence>
<dbReference type="Pfam" id="PF04257">
    <property type="entry name" value="Exonuc_V_gamma"/>
    <property type="match status" value="1"/>
</dbReference>
<protein>
    <recommendedName>
        <fullName evidence="10">RecBCD enzyme subunit RecC</fullName>
    </recommendedName>
    <alternativeName>
        <fullName evidence="10">Exonuclease V subunit RecC</fullName>
        <shortName evidence="10">ExoV subunit RecC</shortName>
    </alternativeName>
    <alternativeName>
        <fullName evidence="10">Helicase/nuclease RecBCD subunit RecC</fullName>
    </alternativeName>
</protein>
<dbReference type="GO" id="GO:0008854">
    <property type="term" value="F:exodeoxyribonuclease V activity"/>
    <property type="evidence" value="ECO:0007669"/>
    <property type="project" value="InterPro"/>
</dbReference>
<dbReference type="GO" id="GO:0003678">
    <property type="term" value="F:DNA helicase activity"/>
    <property type="evidence" value="ECO:0007669"/>
    <property type="project" value="UniProtKB-UniRule"/>
</dbReference>
<dbReference type="InterPro" id="IPR006697">
    <property type="entry name" value="RecC"/>
</dbReference>
<keyword evidence="2 10" id="KW-0547">Nucleotide-binding</keyword>
<dbReference type="PANTHER" id="PTHR30591:SF1">
    <property type="entry name" value="RECBCD ENZYME SUBUNIT RECC"/>
    <property type="match status" value="1"/>
</dbReference>
<evidence type="ECO:0000256" key="2">
    <source>
        <dbReference type="ARBA" id="ARBA00022741"/>
    </source>
</evidence>
<keyword evidence="14" id="KW-1185">Reference proteome</keyword>
<dbReference type="Gene3D" id="3.40.50.10930">
    <property type="match status" value="1"/>
</dbReference>
<dbReference type="InterPro" id="IPR027417">
    <property type="entry name" value="P-loop_NTPase"/>
</dbReference>
<comment type="caution">
    <text evidence="13">The sequence shown here is derived from an EMBL/GenBank/DDBJ whole genome shotgun (WGS) entry which is preliminary data.</text>
</comment>
<dbReference type="Pfam" id="PF17946">
    <property type="entry name" value="RecC_C"/>
    <property type="match status" value="1"/>
</dbReference>
<reference evidence="13 14" key="1">
    <citation type="submission" date="2016-06" db="EMBL/GenBank/DDBJ databases">
        <authorList>
            <person name="Kjaerup R.B."/>
            <person name="Dalgaard T.S."/>
            <person name="Juul-Madsen H.R."/>
        </authorList>
    </citation>
    <scope>NUCLEOTIDE SEQUENCE [LARGE SCALE GENOMIC DNA]</scope>
    <source>
        <strain evidence="13 14">1245139.5</strain>
    </source>
</reference>
<evidence type="ECO:0000256" key="10">
    <source>
        <dbReference type="HAMAP-Rule" id="MF_01486"/>
    </source>
</evidence>
<evidence type="ECO:0000256" key="3">
    <source>
        <dbReference type="ARBA" id="ARBA00022763"/>
    </source>
</evidence>
<evidence type="ECO:0000256" key="6">
    <source>
        <dbReference type="ARBA" id="ARBA00022839"/>
    </source>
</evidence>
<dbReference type="NCBIfam" id="TIGR01450">
    <property type="entry name" value="recC"/>
    <property type="match status" value="1"/>
</dbReference>
<gene>
    <name evidence="10" type="primary">recC</name>
    <name evidence="13" type="ORF">A5636_07760</name>
</gene>
<dbReference type="OrthoDB" id="9762834at2"/>